<dbReference type="AlphaFoldDB" id="A0A3N1HH37"/>
<dbReference type="GO" id="GO:0003677">
    <property type="term" value="F:DNA binding"/>
    <property type="evidence" value="ECO:0007669"/>
    <property type="project" value="InterPro"/>
</dbReference>
<accession>A0A3N1HH37</accession>
<keyword evidence="3" id="KW-1185">Reference proteome</keyword>
<dbReference type="InterPro" id="IPR010982">
    <property type="entry name" value="Lambda_DNA-bd_dom_sf"/>
</dbReference>
<dbReference type="OrthoDB" id="4966777at2"/>
<sequence length="293" mass="32389">MDVAAESTNSESTGRARLAAELRQLRGLSGVSGRELGRRIDMSQSKVSRIEAGTVLPSLPEVAAWGAALEASTDTRERLDALTRIAHREAGHWRALLQDRGHLQDEVHALETMAVRVRTYQHSVVPGLLQTADYARRVFSLFQVPYSDEDRSAAVAARLRRQQLVFEPERRFDFLITEAALRWRPGSSRLLLAQLDRLASISTLDNVSLGLIPIGAEASTTLSHGFVIYEGPDEGRGTFVAVEMIHGPVEVVDVEGIGLYENHWSRLERMAVFDDHARSLLLALAEDIRSSTG</sequence>
<dbReference type="Gene3D" id="1.10.260.40">
    <property type="entry name" value="lambda repressor-like DNA-binding domains"/>
    <property type="match status" value="1"/>
</dbReference>
<dbReference type="InterPro" id="IPR043917">
    <property type="entry name" value="DUF5753"/>
</dbReference>
<evidence type="ECO:0000259" key="1">
    <source>
        <dbReference type="PROSITE" id="PS50943"/>
    </source>
</evidence>
<dbReference type="InterPro" id="IPR001387">
    <property type="entry name" value="Cro/C1-type_HTH"/>
</dbReference>
<dbReference type="Proteomes" id="UP000268727">
    <property type="component" value="Unassembled WGS sequence"/>
</dbReference>
<organism evidence="2 3">
    <name type="scientific">Saccharothrix texasensis</name>
    <dbReference type="NCBI Taxonomy" id="103734"/>
    <lineage>
        <taxon>Bacteria</taxon>
        <taxon>Bacillati</taxon>
        <taxon>Actinomycetota</taxon>
        <taxon>Actinomycetes</taxon>
        <taxon>Pseudonocardiales</taxon>
        <taxon>Pseudonocardiaceae</taxon>
        <taxon>Saccharothrix</taxon>
    </lineage>
</organism>
<dbReference type="Pfam" id="PF13560">
    <property type="entry name" value="HTH_31"/>
    <property type="match status" value="1"/>
</dbReference>
<dbReference type="EMBL" id="RJKM01000001">
    <property type="protein sequence ID" value="ROP41829.1"/>
    <property type="molecule type" value="Genomic_DNA"/>
</dbReference>
<proteinExistence type="predicted"/>
<protein>
    <submittedName>
        <fullName evidence="2">Helix-turn-helix protein</fullName>
    </submittedName>
</protein>
<dbReference type="Pfam" id="PF19054">
    <property type="entry name" value="DUF5753"/>
    <property type="match status" value="1"/>
</dbReference>
<dbReference type="SUPFAM" id="SSF47413">
    <property type="entry name" value="lambda repressor-like DNA-binding domains"/>
    <property type="match status" value="1"/>
</dbReference>
<name>A0A3N1HH37_9PSEU</name>
<comment type="caution">
    <text evidence="2">The sequence shown here is derived from an EMBL/GenBank/DDBJ whole genome shotgun (WGS) entry which is preliminary data.</text>
</comment>
<dbReference type="RefSeq" id="WP_123746868.1">
    <property type="nucleotide sequence ID" value="NZ_RJKM01000001.1"/>
</dbReference>
<evidence type="ECO:0000313" key="2">
    <source>
        <dbReference type="EMBL" id="ROP41829.1"/>
    </source>
</evidence>
<dbReference type="SMART" id="SM00530">
    <property type="entry name" value="HTH_XRE"/>
    <property type="match status" value="1"/>
</dbReference>
<reference evidence="2 3" key="1">
    <citation type="submission" date="2018-11" db="EMBL/GenBank/DDBJ databases">
        <title>Sequencing the genomes of 1000 actinobacteria strains.</title>
        <authorList>
            <person name="Klenk H.-P."/>
        </authorList>
    </citation>
    <scope>NUCLEOTIDE SEQUENCE [LARGE SCALE GENOMIC DNA]</scope>
    <source>
        <strain evidence="2 3">DSM 44231</strain>
    </source>
</reference>
<evidence type="ECO:0000313" key="3">
    <source>
        <dbReference type="Proteomes" id="UP000268727"/>
    </source>
</evidence>
<gene>
    <name evidence="2" type="ORF">EDD40_7289</name>
</gene>
<dbReference type="PROSITE" id="PS50943">
    <property type="entry name" value="HTH_CROC1"/>
    <property type="match status" value="1"/>
</dbReference>
<feature type="domain" description="HTH cro/C1-type" evidence="1">
    <location>
        <begin position="22"/>
        <end position="76"/>
    </location>
</feature>
<dbReference type="CDD" id="cd00093">
    <property type="entry name" value="HTH_XRE"/>
    <property type="match status" value="1"/>
</dbReference>